<comment type="caution">
    <text evidence="1">The sequence shown here is derived from an EMBL/GenBank/DDBJ whole genome shotgun (WGS) entry which is preliminary data.</text>
</comment>
<dbReference type="Proteomes" id="UP001488838">
    <property type="component" value="Unassembled WGS sequence"/>
</dbReference>
<protein>
    <submittedName>
        <fullName evidence="1">Uncharacterized protein</fullName>
    </submittedName>
</protein>
<name>A0AAW0HFY2_MYOGA</name>
<reference evidence="1 2" key="1">
    <citation type="journal article" date="2023" name="bioRxiv">
        <title>Conserved and derived expression patterns and positive selection on dental genes reveal complex evolutionary context of ever-growing rodent molars.</title>
        <authorList>
            <person name="Calamari Z.T."/>
            <person name="Song A."/>
            <person name="Cohen E."/>
            <person name="Akter M."/>
            <person name="Roy R.D."/>
            <person name="Hallikas O."/>
            <person name="Christensen M.M."/>
            <person name="Li P."/>
            <person name="Marangoni P."/>
            <person name="Jernvall J."/>
            <person name="Klein O.D."/>
        </authorList>
    </citation>
    <scope>NUCLEOTIDE SEQUENCE [LARGE SCALE GENOMIC DNA]</scope>
    <source>
        <strain evidence="1">V071</strain>
    </source>
</reference>
<dbReference type="AlphaFoldDB" id="A0AAW0HFY2"/>
<proteinExistence type="predicted"/>
<accession>A0AAW0HFY2</accession>
<sequence length="75" mass="8246">MVRPQGRSWLPPVSLCRAALAPPGVEQRRGAEWGWRARRAGPLTPLEARGRIGFGACRRLGQKWPPVLRGPPEGP</sequence>
<keyword evidence="2" id="KW-1185">Reference proteome</keyword>
<dbReference type="EMBL" id="JBBHLL010000503">
    <property type="protein sequence ID" value="KAK7801433.1"/>
    <property type="molecule type" value="Genomic_DNA"/>
</dbReference>
<evidence type="ECO:0000313" key="1">
    <source>
        <dbReference type="EMBL" id="KAK7801433.1"/>
    </source>
</evidence>
<feature type="non-terminal residue" evidence="1">
    <location>
        <position position="75"/>
    </location>
</feature>
<evidence type="ECO:0000313" key="2">
    <source>
        <dbReference type="Proteomes" id="UP001488838"/>
    </source>
</evidence>
<gene>
    <name evidence="1" type="ORF">U0070_015543</name>
</gene>
<organism evidence="1 2">
    <name type="scientific">Myodes glareolus</name>
    <name type="common">Bank vole</name>
    <name type="synonym">Clethrionomys glareolus</name>
    <dbReference type="NCBI Taxonomy" id="447135"/>
    <lineage>
        <taxon>Eukaryota</taxon>
        <taxon>Metazoa</taxon>
        <taxon>Chordata</taxon>
        <taxon>Craniata</taxon>
        <taxon>Vertebrata</taxon>
        <taxon>Euteleostomi</taxon>
        <taxon>Mammalia</taxon>
        <taxon>Eutheria</taxon>
        <taxon>Euarchontoglires</taxon>
        <taxon>Glires</taxon>
        <taxon>Rodentia</taxon>
        <taxon>Myomorpha</taxon>
        <taxon>Muroidea</taxon>
        <taxon>Cricetidae</taxon>
        <taxon>Arvicolinae</taxon>
        <taxon>Myodes</taxon>
    </lineage>
</organism>